<organism evidence="1 2">
    <name type="scientific">Candidatus Nephthysia bennettiae</name>
    <dbReference type="NCBI Taxonomy" id="3127016"/>
    <lineage>
        <taxon>Bacteria</taxon>
        <taxon>Bacillati</taxon>
        <taxon>Candidatus Dormiibacterota</taxon>
        <taxon>Candidatus Dormibacteria</taxon>
        <taxon>Candidatus Dormibacterales</taxon>
        <taxon>Candidatus Dormibacteraceae</taxon>
        <taxon>Candidatus Nephthysia</taxon>
    </lineage>
</organism>
<dbReference type="InterPro" id="IPR031876">
    <property type="entry name" value="DUF4760"/>
</dbReference>
<evidence type="ECO:0000313" key="2">
    <source>
        <dbReference type="Proteomes" id="UP000612893"/>
    </source>
</evidence>
<dbReference type="RefSeq" id="WP_338199384.1">
    <property type="nucleotide sequence ID" value="NZ_JAEKNR010000050.1"/>
</dbReference>
<keyword evidence="2" id="KW-1185">Reference proteome</keyword>
<reference evidence="1" key="1">
    <citation type="submission" date="2020-10" db="EMBL/GenBank/DDBJ databases">
        <title>Ca. Dormibacterota MAGs.</title>
        <authorList>
            <person name="Montgomery K."/>
        </authorList>
    </citation>
    <scope>NUCLEOTIDE SEQUENCE [LARGE SCALE GENOMIC DNA]</scope>
    <source>
        <strain evidence="1">SC8812_S17_10</strain>
    </source>
</reference>
<protein>
    <submittedName>
        <fullName evidence="1">Uncharacterized protein</fullName>
    </submittedName>
</protein>
<dbReference type="Pfam" id="PF15956">
    <property type="entry name" value="DUF4760"/>
    <property type="match status" value="1"/>
</dbReference>
<dbReference type="AlphaFoldDB" id="A0A934JWV8"/>
<sequence length="135" mass="15162">MAGPAVHKPAGRLGPSFGTATEADLQPFLGVMQILHHEPLGTAFNNLLLQQVRPEDEVALAHVFEEVSTLAVHRLISEDLLFDAFAIDNYWEQLKGSVLGIREKWNNPKLFENFEAMAGLAEEYREARPPKLTRR</sequence>
<dbReference type="EMBL" id="JAEKNR010000050">
    <property type="protein sequence ID" value="MBJ7597281.1"/>
    <property type="molecule type" value="Genomic_DNA"/>
</dbReference>
<accession>A0A934JWV8</accession>
<evidence type="ECO:0000313" key="1">
    <source>
        <dbReference type="EMBL" id="MBJ7597281.1"/>
    </source>
</evidence>
<gene>
    <name evidence="1" type="ORF">JF922_04240</name>
</gene>
<name>A0A934JWV8_9BACT</name>
<dbReference type="Proteomes" id="UP000612893">
    <property type="component" value="Unassembled WGS sequence"/>
</dbReference>
<proteinExistence type="predicted"/>
<comment type="caution">
    <text evidence="1">The sequence shown here is derived from an EMBL/GenBank/DDBJ whole genome shotgun (WGS) entry which is preliminary data.</text>
</comment>